<accession>A0A6A3VPN0</accession>
<name>A0A6A3VPN0_9STRA</name>
<comment type="caution">
    <text evidence="2">The sequence shown here is derived from an EMBL/GenBank/DDBJ whole genome shotgun (WGS) entry which is preliminary data.</text>
</comment>
<evidence type="ECO:0000256" key="1">
    <source>
        <dbReference type="SAM" id="MobiDB-lite"/>
    </source>
</evidence>
<dbReference type="Proteomes" id="UP000440367">
    <property type="component" value="Unassembled WGS sequence"/>
</dbReference>
<feature type="compositionally biased region" description="Acidic residues" evidence="1">
    <location>
        <begin position="81"/>
        <end position="90"/>
    </location>
</feature>
<feature type="region of interest" description="Disordered" evidence="1">
    <location>
        <begin position="1"/>
        <end position="20"/>
    </location>
</feature>
<feature type="compositionally biased region" description="Polar residues" evidence="1">
    <location>
        <begin position="67"/>
        <end position="77"/>
    </location>
</feature>
<feature type="compositionally biased region" description="Low complexity" evidence="1">
    <location>
        <begin position="123"/>
        <end position="145"/>
    </location>
</feature>
<protein>
    <submittedName>
        <fullName evidence="2">Uncharacterized protein</fullName>
    </submittedName>
</protein>
<proteinExistence type="predicted"/>
<dbReference type="EMBL" id="QXGB01003643">
    <property type="protein sequence ID" value="KAE9169674.1"/>
    <property type="molecule type" value="Genomic_DNA"/>
</dbReference>
<feature type="region of interest" description="Disordered" evidence="1">
    <location>
        <begin position="47"/>
        <end position="192"/>
    </location>
</feature>
<organism evidence="2 4">
    <name type="scientific">Phytophthora fragariae</name>
    <dbReference type="NCBI Taxonomy" id="53985"/>
    <lineage>
        <taxon>Eukaryota</taxon>
        <taxon>Sar</taxon>
        <taxon>Stramenopiles</taxon>
        <taxon>Oomycota</taxon>
        <taxon>Peronosporomycetes</taxon>
        <taxon>Peronosporales</taxon>
        <taxon>Peronosporaceae</taxon>
        <taxon>Phytophthora</taxon>
    </lineage>
</organism>
<evidence type="ECO:0000313" key="4">
    <source>
        <dbReference type="Proteomes" id="UP000433483"/>
    </source>
</evidence>
<feature type="compositionally biased region" description="Basic and acidic residues" evidence="1">
    <location>
        <begin position="10"/>
        <end position="20"/>
    </location>
</feature>
<evidence type="ECO:0000313" key="2">
    <source>
        <dbReference type="EMBL" id="KAE9169674.1"/>
    </source>
</evidence>
<reference evidence="4 5" key="1">
    <citation type="submission" date="2018-08" db="EMBL/GenBank/DDBJ databases">
        <title>Genomic investigation of the strawberry pathogen Phytophthora fragariae indicates pathogenicity is determined by transcriptional variation in three key races.</title>
        <authorList>
            <person name="Adams T.M."/>
            <person name="Armitage A.D."/>
            <person name="Sobczyk M.K."/>
            <person name="Bates H.J."/>
            <person name="Dunwell J.M."/>
            <person name="Nellist C.F."/>
            <person name="Harrison R.J."/>
        </authorList>
    </citation>
    <scope>NUCLEOTIDE SEQUENCE [LARGE SCALE GENOMIC DNA]</scope>
    <source>
        <strain evidence="3 5">BC-1</strain>
        <strain evidence="2 4">NOV-27</strain>
    </source>
</reference>
<gene>
    <name evidence="3" type="ORF">PF002_g28493</name>
    <name evidence="2" type="ORF">PF005_g27864</name>
</gene>
<evidence type="ECO:0000313" key="3">
    <source>
        <dbReference type="EMBL" id="KAE9176858.1"/>
    </source>
</evidence>
<sequence>MAQQRASTVSRDERADRRVSQAEVEAAAARAAAAVEAAREVAERALTPAATLMTGTDEDLVAKSANVRVSTGRTPRTGNDGDGDGDDDDGVVMVSMTNPDTGTGGQGDGGQARQDERDQGLPSGTSGSTSTCTAGDTCGTTNTDGDLPRPREGEEAAASEVQGTRRAQADGECVVEGGEERASSPGRGPAREWREHEVFIEMVASFEG</sequence>
<dbReference type="EMBL" id="QXGD01003524">
    <property type="protein sequence ID" value="KAE9176858.1"/>
    <property type="molecule type" value="Genomic_DNA"/>
</dbReference>
<keyword evidence="4" id="KW-1185">Reference proteome</keyword>
<evidence type="ECO:0000313" key="5">
    <source>
        <dbReference type="Proteomes" id="UP000440367"/>
    </source>
</evidence>
<dbReference type="Proteomes" id="UP000433483">
    <property type="component" value="Unassembled WGS sequence"/>
</dbReference>
<dbReference type="AlphaFoldDB" id="A0A6A3VPN0"/>